<feature type="domain" description="GGDEF" evidence="5">
    <location>
        <begin position="225"/>
        <end position="360"/>
    </location>
</feature>
<accession>A0A0S4UWP5</accession>
<dbReference type="EMBL" id="LN899823">
    <property type="protein sequence ID" value="CUV26558.1"/>
    <property type="molecule type" value="Genomic_DNA"/>
</dbReference>
<dbReference type="PROSITE" id="PS50887">
    <property type="entry name" value="GGDEF"/>
    <property type="match status" value="1"/>
</dbReference>
<dbReference type="CDD" id="cd17569">
    <property type="entry name" value="REC_HupR-like"/>
    <property type="match status" value="1"/>
</dbReference>
<dbReference type="InterPro" id="IPR001633">
    <property type="entry name" value="EAL_dom"/>
</dbReference>
<feature type="region of interest" description="Disordered" evidence="2">
    <location>
        <begin position="1"/>
        <end position="23"/>
    </location>
</feature>
<dbReference type="PANTHER" id="PTHR44757">
    <property type="entry name" value="DIGUANYLATE CYCLASE DGCP"/>
    <property type="match status" value="1"/>
</dbReference>
<keyword evidence="6" id="KW-0548">Nucleotidyltransferase</keyword>
<dbReference type="EMBL" id="LN899822">
    <property type="protein sequence ID" value="CUV63779.1"/>
    <property type="molecule type" value="Genomic_DNA"/>
</dbReference>
<dbReference type="Gene3D" id="3.20.20.450">
    <property type="entry name" value="EAL domain"/>
    <property type="match status" value="1"/>
</dbReference>
<dbReference type="EMBL" id="LN899826">
    <property type="protein sequence ID" value="CUV42619.1"/>
    <property type="molecule type" value="Genomic_DNA"/>
</dbReference>
<evidence type="ECO:0000259" key="3">
    <source>
        <dbReference type="PROSITE" id="PS50110"/>
    </source>
</evidence>
<dbReference type="EMBL" id="LN899825">
    <property type="protein sequence ID" value="CUV37410.1"/>
    <property type="molecule type" value="Genomic_DNA"/>
</dbReference>
<keyword evidence="6" id="KW-0808">Transferase</keyword>
<feature type="modified residue" description="4-aspartylphosphate" evidence="1">
    <location>
        <position position="84"/>
    </location>
</feature>
<dbReference type="EC" id="2.7.7.65" evidence="6"/>
<dbReference type="InterPro" id="IPR043128">
    <property type="entry name" value="Rev_trsase/Diguanyl_cyclase"/>
</dbReference>
<dbReference type="Pfam" id="PF00072">
    <property type="entry name" value="Response_reg"/>
    <property type="match status" value="1"/>
</dbReference>
<dbReference type="InterPro" id="IPR035919">
    <property type="entry name" value="EAL_sf"/>
</dbReference>
<dbReference type="SMART" id="SM00448">
    <property type="entry name" value="REC"/>
    <property type="match status" value="1"/>
</dbReference>
<evidence type="ECO:0000259" key="4">
    <source>
        <dbReference type="PROSITE" id="PS50883"/>
    </source>
</evidence>
<evidence type="ECO:0000313" key="8">
    <source>
        <dbReference type="EMBL" id="CUV42619.1"/>
    </source>
</evidence>
<feature type="compositionally biased region" description="Polar residues" evidence="2">
    <location>
        <begin position="1"/>
        <end position="13"/>
    </location>
</feature>
<evidence type="ECO:0000259" key="5">
    <source>
        <dbReference type="PROSITE" id="PS50887"/>
    </source>
</evidence>
<dbReference type="GO" id="GO:0000160">
    <property type="term" value="P:phosphorelay signal transduction system"/>
    <property type="evidence" value="ECO:0007669"/>
    <property type="project" value="InterPro"/>
</dbReference>
<dbReference type="InterPro" id="IPR000160">
    <property type="entry name" value="GGDEF_dom"/>
</dbReference>
<dbReference type="Gene3D" id="3.40.50.2300">
    <property type="match status" value="1"/>
</dbReference>
<dbReference type="SMART" id="SM00052">
    <property type="entry name" value="EAL"/>
    <property type="match status" value="1"/>
</dbReference>
<dbReference type="CDD" id="cd01949">
    <property type="entry name" value="GGDEF"/>
    <property type="match status" value="1"/>
</dbReference>
<dbReference type="SMART" id="SM00267">
    <property type="entry name" value="GGDEF"/>
    <property type="match status" value="1"/>
</dbReference>
<dbReference type="InterPro" id="IPR029787">
    <property type="entry name" value="Nucleotide_cyclase"/>
</dbReference>
<protein>
    <submittedName>
        <fullName evidence="6">Putative Diguanylate cyclase</fullName>
        <ecNumber evidence="6">2.7.7.65</ecNumber>
    </submittedName>
</protein>
<dbReference type="FunFam" id="3.30.70.270:FF:000001">
    <property type="entry name" value="Diguanylate cyclase domain protein"/>
    <property type="match status" value="1"/>
</dbReference>
<dbReference type="SUPFAM" id="SSF55073">
    <property type="entry name" value="Nucleotide cyclase"/>
    <property type="match status" value="1"/>
</dbReference>
<dbReference type="PROSITE" id="PS50110">
    <property type="entry name" value="RESPONSE_REGULATORY"/>
    <property type="match status" value="1"/>
</dbReference>
<dbReference type="InterPro" id="IPR001789">
    <property type="entry name" value="Sig_transdc_resp-reg_receiver"/>
</dbReference>
<feature type="domain" description="EAL" evidence="4">
    <location>
        <begin position="369"/>
        <end position="620"/>
    </location>
</feature>
<dbReference type="NCBIfam" id="TIGR00254">
    <property type="entry name" value="GGDEF"/>
    <property type="match status" value="1"/>
</dbReference>
<gene>
    <name evidence="9" type="ORF">RD1301_v1_3890005</name>
    <name evidence="6" type="ORF">RUN1744_v1_1750005</name>
    <name evidence="7" type="ORF">TD1301_v1_3370005</name>
    <name evidence="8" type="ORF">TF3108_v1_1390004</name>
</gene>
<dbReference type="PANTHER" id="PTHR44757:SF2">
    <property type="entry name" value="BIOFILM ARCHITECTURE MAINTENANCE PROTEIN MBAA"/>
    <property type="match status" value="1"/>
</dbReference>
<feature type="domain" description="Response regulatory" evidence="3">
    <location>
        <begin position="35"/>
        <end position="150"/>
    </location>
</feature>
<organism evidence="6">
    <name type="scientific">Ralstonia solanacearum</name>
    <name type="common">Pseudomonas solanacearum</name>
    <dbReference type="NCBI Taxonomy" id="305"/>
    <lineage>
        <taxon>Bacteria</taxon>
        <taxon>Pseudomonadati</taxon>
        <taxon>Pseudomonadota</taxon>
        <taxon>Betaproteobacteria</taxon>
        <taxon>Burkholderiales</taxon>
        <taxon>Burkholderiaceae</taxon>
        <taxon>Ralstonia</taxon>
        <taxon>Ralstonia solanacearum species complex</taxon>
    </lineage>
</organism>
<dbReference type="GO" id="GO:0052621">
    <property type="term" value="F:diguanylate cyclase activity"/>
    <property type="evidence" value="ECO:0007669"/>
    <property type="project" value="UniProtKB-EC"/>
</dbReference>
<proteinExistence type="predicted"/>
<dbReference type="PROSITE" id="PS50883">
    <property type="entry name" value="EAL"/>
    <property type="match status" value="1"/>
</dbReference>
<keyword evidence="1" id="KW-0597">Phosphoprotein</keyword>
<evidence type="ECO:0000256" key="2">
    <source>
        <dbReference type="SAM" id="MobiDB-lite"/>
    </source>
</evidence>
<dbReference type="InterPro" id="IPR011006">
    <property type="entry name" value="CheY-like_superfamily"/>
</dbReference>
<dbReference type="AlphaFoldDB" id="A0A0S4UWP5"/>
<evidence type="ECO:0000313" key="7">
    <source>
        <dbReference type="EMBL" id="CUV37410.1"/>
    </source>
</evidence>
<evidence type="ECO:0000313" key="6">
    <source>
        <dbReference type="EMBL" id="CUV26558.1"/>
    </source>
</evidence>
<sequence>MSEPAQRQETSPLRTDDVTGMDPCGAPSRMEPAPVVLIVDDEPSILSALTRLLRKPRYTVLTAEGGEAGLNVLASTPVDLIISDMRMPYMSGADFLARVQARYPDTIRILLTGYSEVESVVRAINEAGIYRYLNKPWDDHDLLTTVAQALEQKRLSREAVQLTALARKQNDELRAFNAGLEAMVLARTEEVQRLARHDPLTGLYNRRVLAAELEAAIAESRVTGCPYLVLIIDLDRFKPVNDLRGHRVGDIVLCEIAERLKDALRRSDTVSRLGGDEFAVIAKADRGSYAESAINLAGRLLAEIRKPVMIDGNRIEIGASIGIASCPSDGSDAEGLLRSADIAMYRAKREARGSFRFFEQRMDEELREQRELEVDVRAAINNGLVLPHYQPLIDIRNNHLYGFEILARWQDPVRGAVPPDIFIPVAEQLGLIPRLTSSLLRHACRDAVRWSNDKIRLSINISPSQLKDIRLPDQLLAILDAEFFPPPRLEIEITETALVGDIETAKAVLSALRAAGITVALDDFGTGYSSLYHLRELKFDKVKIDKSFVQLMQSNNESDKIVEAMIGLAKCLGMPAVAEGIEDRASLDHLIFKGCDFGQGFYFGKAMSAEKAKALLTAFEDTSAIVDSKR</sequence>
<evidence type="ECO:0000256" key="1">
    <source>
        <dbReference type="PROSITE-ProRule" id="PRU00169"/>
    </source>
</evidence>
<dbReference type="SUPFAM" id="SSF52172">
    <property type="entry name" value="CheY-like"/>
    <property type="match status" value="1"/>
</dbReference>
<reference evidence="6" key="1">
    <citation type="submission" date="2015-10" db="EMBL/GenBank/DDBJ databases">
        <authorList>
            <person name="Gilbert D.G."/>
        </authorList>
    </citation>
    <scope>NUCLEOTIDE SEQUENCE</scope>
    <source>
        <strain evidence="6">Phyl III-seqv23</strain>
    </source>
</reference>
<dbReference type="SUPFAM" id="SSF141868">
    <property type="entry name" value="EAL domain-like"/>
    <property type="match status" value="1"/>
</dbReference>
<dbReference type="CDD" id="cd01948">
    <property type="entry name" value="EAL"/>
    <property type="match status" value="1"/>
</dbReference>
<name>A0A0S4UWP5_RALSL</name>
<dbReference type="Pfam" id="PF00990">
    <property type="entry name" value="GGDEF"/>
    <property type="match status" value="1"/>
</dbReference>
<evidence type="ECO:0000313" key="9">
    <source>
        <dbReference type="EMBL" id="CUV63779.1"/>
    </source>
</evidence>
<dbReference type="Pfam" id="PF00563">
    <property type="entry name" value="EAL"/>
    <property type="match status" value="1"/>
</dbReference>
<dbReference type="Gene3D" id="3.30.70.270">
    <property type="match status" value="1"/>
</dbReference>
<dbReference type="InterPro" id="IPR052155">
    <property type="entry name" value="Biofilm_reg_signaling"/>
</dbReference>